<reference evidence="3 4" key="1">
    <citation type="submission" date="2014-01" db="EMBL/GenBank/DDBJ databases">
        <title>Actinotalea ferrariae CF5-4.</title>
        <authorList>
            <person name="Chen F."/>
            <person name="Li Y."/>
            <person name="Wang G."/>
        </authorList>
    </citation>
    <scope>NUCLEOTIDE SEQUENCE [LARGE SCALE GENOMIC DNA]</scope>
    <source>
        <strain evidence="3 4">CF5-4</strain>
    </source>
</reference>
<protein>
    <submittedName>
        <fullName evidence="3">Sulfate transporter</fullName>
    </submittedName>
</protein>
<evidence type="ECO:0000259" key="2">
    <source>
        <dbReference type="PROSITE" id="PS50801"/>
    </source>
</evidence>
<feature type="region of interest" description="Disordered" evidence="1">
    <location>
        <begin position="130"/>
        <end position="187"/>
    </location>
</feature>
<dbReference type="CDD" id="cd07043">
    <property type="entry name" value="STAS_anti-anti-sigma_factors"/>
    <property type="match status" value="1"/>
</dbReference>
<dbReference type="Pfam" id="PF13466">
    <property type="entry name" value="STAS_2"/>
    <property type="match status" value="1"/>
</dbReference>
<dbReference type="InterPro" id="IPR002645">
    <property type="entry name" value="STAS_dom"/>
</dbReference>
<feature type="region of interest" description="Disordered" evidence="1">
    <location>
        <begin position="1"/>
        <end position="33"/>
    </location>
</feature>
<proteinExistence type="predicted"/>
<gene>
    <name evidence="3" type="ORF">N866_03520</name>
</gene>
<dbReference type="PROSITE" id="PS50801">
    <property type="entry name" value="STAS"/>
    <property type="match status" value="1"/>
</dbReference>
<dbReference type="AlphaFoldDB" id="A0A021VPK3"/>
<accession>A0A021VPK3</accession>
<keyword evidence="4" id="KW-1185">Reference proteome</keyword>
<comment type="caution">
    <text evidence="3">The sequence shown here is derived from an EMBL/GenBank/DDBJ whole genome shotgun (WGS) entry which is preliminary data.</text>
</comment>
<dbReference type="Proteomes" id="UP000019753">
    <property type="component" value="Unassembled WGS sequence"/>
</dbReference>
<evidence type="ECO:0000256" key="1">
    <source>
        <dbReference type="SAM" id="MobiDB-lite"/>
    </source>
</evidence>
<sequence>MQEGSGHTPDERADASDLLDGPTPGGVPESQPGSVHVIVQGQRTRIVLSGEIDADLGPDLHEATADAEATGLPVDIDTQHVTFMDSSGIAFLARIATRSGTRTRVIHPPETVRFLLEVTRIGELLEVVTEEDVADDSPADHGLPTIGPAGRGGRTSPPAGRRRLTGDTADGDATRVKHPRQHDAAAP</sequence>
<dbReference type="EMBL" id="AXCW01000135">
    <property type="protein sequence ID" value="EYR63048.1"/>
    <property type="molecule type" value="Genomic_DNA"/>
</dbReference>
<name>A0A021VPK3_9CELL</name>
<dbReference type="SUPFAM" id="SSF52091">
    <property type="entry name" value="SpoIIaa-like"/>
    <property type="match status" value="1"/>
</dbReference>
<dbReference type="RefSeq" id="WP_155855337.1">
    <property type="nucleotide sequence ID" value="NZ_AXCW01000135.1"/>
</dbReference>
<organism evidence="3 4">
    <name type="scientific">Actinotalea ferrariae CF5-4</name>
    <dbReference type="NCBI Taxonomy" id="948458"/>
    <lineage>
        <taxon>Bacteria</taxon>
        <taxon>Bacillati</taxon>
        <taxon>Actinomycetota</taxon>
        <taxon>Actinomycetes</taxon>
        <taxon>Micrococcales</taxon>
        <taxon>Cellulomonadaceae</taxon>
        <taxon>Actinotalea</taxon>
    </lineage>
</organism>
<feature type="domain" description="STAS" evidence="2">
    <location>
        <begin position="46"/>
        <end position="141"/>
    </location>
</feature>
<dbReference type="Gene3D" id="3.30.750.24">
    <property type="entry name" value="STAS domain"/>
    <property type="match status" value="1"/>
</dbReference>
<dbReference type="OrthoDB" id="4827422at2"/>
<dbReference type="InterPro" id="IPR036513">
    <property type="entry name" value="STAS_dom_sf"/>
</dbReference>
<evidence type="ECO:0000313" key="4">
    <source>
        <dbReference type="Proteomes" id="UP000019753"/>
    </source>
</evidence>
<evidence type="ECO:0000313" key="3">
    <source>
        <dbReference type="EMBL" id="EYR63048.1"/>
    </source>
</evidence>
<dbReference type="InterPro" id="IPR058548">
    <property type="entry name" value="MlaB-like_STAS"/>
</dbReference>